<feature type="non-terminal residue" evidence="5">
    <location>
        <position position="78"/>
    </location>
</feature>
<evidence type="ECO:0000313" key="6">
    <source>
        <dbReference type="Proteomes" id="UP000036027"/>
    </source>
</evidence>
<accession>A0A0J0YNX3</accession>
<dbReference type="GO" id="GO:0022857">
    <property type="term" value="F:transmembrane transporter activity"/>
    <property type="evidence" value="ECO:0007669"/>
    <property type="project" value="InterPro"/>
</dbReference>
<feature type="domain" description="Major facilitator superfamily (MFS) profile" evidence="4">
    <location>
        <begin position="1"/>
        <end position="78"/>
    </location>
</feature>
<dbReference type="InterPro" id="IPR020846">
    <property type="entry name" value="MFS_dom"/>
</dbReference>
<comment type="caution">
    <text evidence="5">The sequence shown here is derived from an EMBL/GenBank/DDBJ whole genome shotgun (WGS) entry which is preliminary data.</text>
</comment>
<dbReference type="Gene3D" id="1.20.1250.20">
    <property type="entry name" value="MFS general substrate transporter like domains"/>
    <property type="match status" value="1"/>
</dbReference>
<dbReference type="EMBL" id="JTDO01000212">
    <property type="protein sequence ID" value="KLT71846.1"/>
    <property type="molecule type" value="Genomic_DNA"/>
</dbReference>
<dbReference type="PROSITE" id="PS50850">
    <property type="entry name" value="MFS"/>
    <property type="match status" value="1"/>
</dbReference>
<reference evidence="5 6" key="1">
    <citation type="submission" date="2014-11" db="EMBL/GenBank/DDBJ databases">
        <title>Genome of a novel goose pathogen.</title>
        <authorList>
            <person name="Hansen C.M."/>
            <person name="Hueffer K."/>
            <person name="Choi S.C."/>
        </authorList>
    </citation>
    <scope>NUCLEOTIDE SEQUENCE [LARGE SCALE GENOMIC DNA]</scope>
    <source>
        <strain evidence="5 6">KH1503</strain>
    </source>
</reference>
<evidence type="ECO:0000256" key="3">
    <source>
        <dbReference type="ARBA" id="ARBA00023136"/>
    </source>
</evidence>
<keyword evidence="2" id="KW-1133">Transmembrane helix</keyword>
<evidence type="ECO:0000259" key="4">
    <source>
        <dbReference type="PROSITE" id="PS50850"/>
    </source>
</evidence>
<evidence type="ECO:0000256" key="2">
    <source>
        <dbReference type="ARBA" id="ARBA00022989"/>
    </source>
</evidence>
<dbReference type="AlphaFoldDB" id="A0A0J0YNX3"/>
<organism evidence="5 6">
    <name type="scientific">Neisseria arctica</name>
    <dbReference type="NCBI Taxonomy" id="1470200"/>
    <lineage>
        <taxon>Bacteria</taxon>
        <taxon>Pseudomonadati</taxon>
        <taxon>Pseudomonadota</taxon>
        <taxon>Betaproteobacteria</taxon>
        <taxon>Neisseriales</taxon>
        <taxon>Neisseriaceae</taxon>
        <taxon>Neisseria</taxon>
    </lineage>
</organism>
<keyword evidence="3" id="KW-0472">Membrane</keyword>
<name>A0A0J0YNX3_9NEIS</name>
<gene>
    <name evidence="5" type="ORF">PL75_11460</name>
</gene>
<feature type="non-terminal residue" evidence="5">
    <location>
        <position position="1"/>
    </location>
</feature>
<sequence>PPSFAVANAVSAPLPVFMAPRFAEVRVFVFSPIGFVVMSWLFGNALSLGLFVLFRVFQGFIVGPIIPHSQSLLMASYP</sequence>
<proteinExistence type="predicted"/>
<keyword evidence="6" id="KW-1185">Reference proteome</keyword>
<evidence type="ECO:0000313" key="5">
    <source>
        <dbReference type="EMBL" id="KLT71846.1"/>
    </source>
</evidence>
<evidence type="ECO:0000256" key="1">
    <source>
        <dbReference type="ARBA" id="ARBA00022692"/>
    </source>
</evidence>
<keyword evidence="1" id="KW-0812">Transmembrane</keyword>
<dbReference type="SUPFAM" id="SSF103473">
    <property type="entry name" value="MFS general substrate transporter"/>
    <property type="match status" value="1"/>
</dbReference>
<protein>
    <recommendedName>
        <fullName evidence="4">Major facilitator superfamily (MFS) profile domain-containing protein</fullName>
    </recommendedName>
</protein>
<dbReference type="Proteomes" id="UP000036027">
    <property type="component" value="Unassembled WGS sequence"/>
</dbReference>
<dbReference type="InterPro" id="IPR036259">
    <property type="entry name" value="MFS_trans_sf"/>
</dbReference>